<evidence type="ECO:0000256" key="1">
    <source>
        <dbReference type="SAM" id="Phobius"/>
    </source>
</evidence>
<feature type="transmembrane region" description="Helical" evidence="1">
    <location>
        <begin position="26"/>
        <end position="45"/>
    </location>
</feature>
<dbReference type="WBParaSite" id="HPBE_0001294101-mRNA-1">
    <property type="protein sequence ID" value="HPBE_0001294101-mRNA-1"/>
    <property type="gene ID" value="HPBE_0001294101"/>
</dbReference>
<accession>A0A183FWT6</accession>
<dbReference type="AlphaFoldDB" id="A0A183FWT6"/>
<name>A0A183FWT6_HELPZ</name>
<evidence type="ECO:0000313" key="3">
    <source>
        <dbReference type="WBParaSite" id="HPBE_0001294101-mRNA-1"/>
    </source>
</evidence>
<evidence type="ECO:0000313" key="2">
    <source>
        <dbReference type="Proteomes" id="UP000050761"/>
    </source>
</evidence>
<feature type="transmembrane region" description="Helical" evidence="1">
    <location>
        <begin position="146"/>
        <end position="167"/>
    </location>
</feature>
<reference evidence="3" key="1">
    <citation type="submission" date="2019-09" db="UniProtKB">
        <authorList>
            <consortium name="WormBaseParasite"/>
        </authorList>
    </citation>
    <scope>IDENTIFICATION</scope>
</reference>
<organism evidence="2 3">
    <name type="scientific">Heligmosomoides polygyrus</name>
    <name type="common">Parasitic roundworm</name>
    <dbReference type="NCBI Taxonomy" id="6339"/>
    <lineage>
        <taxon>Eukaryota</taxon>
        <taxon>Metazoa</taxon>
        <taxon>Ecdysozoa</taxon>
        <taxon>Nematoda</taxon>
        <taxon>Chromadorea</taxon>
        <taxon>Rhabditida</taxon>
        <taxon>Rhabditina</taxon>
        <taxon>Rhabditomorpha</taxon>
        <taxon>Strongyloidea</taxon>
        <taxon>Heligmosomidae</taxon>
        <taxon>Heligmosomoides</taxon>
    </lineage>
</organism>
<proteinExistence type="predicted"/>
<keyword evidence="2" id="KW-1185">Reference proteome</keyword>
<keyword evidence="1" id="KW-0472">Membrane</keyword>
<feature type="transmembrane region" description="Helical" evidence="1">
    <location>
        <begin position="57"/>
        <end position="82"/>
    </location>
</feature>
<sequence length="271" mass="30936">LSSKYRSPSIDIDHTIDFFWMLSRRMMFYAMISDIFVLFTIYVIRVTSIQLWKDFQLLIYSNILFPAIFCNVLCLILVPFFLLPYPAVCNLGSLRFGPESTVLYVAILVWAGVWTIMSILYSIALQYIIVCHSWLLTSRRFKTGKILAILIPNVFLVIVSVVAPYLMLSDRTTIPQLIAANSRNNFLEKYSVLIVHLYWDDALKYCFLAFLLAYAAAIIAGFTTVFSPAARVVPKTTELCGTQGSPAESRRCFAYIQMSQPIREWLNLASP</sequence>
<dbReference type="Proteomes" id="UP000050761">
    <property type="component" value="Unassembled WGS sequence"/>
</dbReference>
<feature type="transmembrane region" description="Helical" evidence="1">
    <location>
        <begin position="202"/>
        <end position="226"/>
    </location>
</feature>
<keyword evidence="1" id="KW-0812">Transmembrane</keyword>
<keyword evidence="1" id="KW-1133">Transmembrane helix</keyword>
<protein>
    <submittedName>
        <fullName evidence="3">G_PROTEIN_RECEP_F1_2 domain-containing protein</fullName>
    </submittedName>
</protein>
<feature type="transmembrane region" description="Helical" evidence="1">
    <location>
        <begin position="102"/>
        <end position="125"/>
    </location>
</feature>